<evidence type="ECO:0000313" key="8">
    <source>
        <dbReference type="Proteomes" id="UP001234581"/>
    </source>
</evidence>
<keyword evidence="5" id="KW-0813">Transport</keyword>
<dbReference type="PANTHER" id="PTHR12483">
    <property type="entry name" value="SOLUTE CARRIER FAMILY 31 COPPER TRANSPORTERS"/>
    <property type="match status" value="1"/>
</dbReference>
<keyword evidence="5" id="KW-0406">Ion transport</keyword>
<proteinExistence type="inferred from homology"/>
<feature type="region of interest" description="Disordered" evidence="6">
    <location>
        <begin position="1"/>
        <end position="20"/>
    </location>
</feature>
<evidence type="ECO:0000256" key="6">
    <source>
        <dbReference type="SAM" id="MobiDB-lite"/>
    </source>
</evidence>
<keyword evidence="8" id="KW-1185">Reference proteome</keyword>
<name>A0AAD7UX03_9FUNG</name>
<evidence type="ECO:0000256" key="3">
    <source>
        <dbReference type="ARBA" id="ARBA00022989"/>
    </source>
</evidence>
<sequence length="216" mass="23760">MDMDGMDMGNDQSSGSDSSGGGMHMMMSMGTFHWSSTGDAILFDAWMPKSESGYIGACFGLLFLSILSRGIIAIEIYFVAWASKRFQNIHGDDHESSACANPSFVKSQQQQQIQKHKDGSATIALDSPGNNAAHEYYARYPKPLDLPQIPPFAWTIDTVRSFLTTLASFVNYLLMLIVMTGNGGFFIVIIVGIFIGEMMFGRFRSLGGFRGDEHAH</sequence>
<keyword evidence="3 5" id="KW-1133">Transmembrane helix</keyword>
<keyword evidence="4 5" id="KW-0472">Membrane</keyword>
<dbReference type="InterPro" id="IPR007274">
    <property type="entry name" value="Cop_transporter"/>
</dbReference>
<feature type="transmembrane region" description="Helical" evidence="5">
    <location>
        <begin position="169"/>
        <end position="195"/>
    </location>
</feature>
<dbReference type="Pfam" id="PF04145">
    <property type="entry name" value="Ctr"/>
    <property type="match status" value="1"/>
</dbReference>
<dbReference type="GO" id="GO:0005886">
    <property type="term" value="C:plasma membrane"/>
    <property type="evidence" value="ECO:0007669"/>
    <property type="project" value="TreeGrafter"/>
</dbReference>
<reference evidence="7 8" key="1">
    <citation type="submission" date="2023-03" db="EMBL/GenBank/DDBJ databases">
        <title>Genome sequence of Lichtheimia ornata CBS 291.66.</title>
        <authorList>
            <person name="Mohabir J.T."/>
            <person name="Shea T.P."/>
            <person name="Kurbessoian T."/>
            <person name="Berby B."/>
            <person name="Fontaine J."/>
            <person name="Livny J."/>
            <person name="Gnirke A."/>
            <person name="Stajich J.E."/>
            <person name="Cuomo C.A."/>
        </authorList>
    </citation>
    <scope>NUCLEOTIDE SEQUENCE [LARGE SCALE GENOMIC DNA]</scope>
    <source>
        <strain evidence="7">CBS 291.66</strain>
    </source>
</reference>
<feature type="transmembrane region" description="Helical" evidence="5">
    <location>
        <begin position="54"/>
        <end position="80"/>
    </location>
</feature>
<comment type="subcellular location">
    <subcellularLocation>
        <location evidence="1 5">Membrane</location>
        <topology evidence="1 5">Multi-pass membrane protein</topology>
    </subcellularLocation>
</comment>
<dbReference type="EMBL" id="JARTCD010000065">
    <property type="protein sequence ID" value="KAJ8654212.1"/>
    <property type="molecule type" value="Genomic_DNA"/>
</dbReference>
<dbReference type="PANTHER" id="PTHR12483:SF27">
    <property type="entry name" value="COPPER TRANSPORT PROTEIN CTR1"/>
    <property type="match status" value="1"/>
</dbReference>
<dbReference type="RefSeq" id="XP_058339126.1">
    <property type="nucleotide sequence ID" value="XM_058490143.1"/>
</dbReference>
<evidence type="ECO:0000256" key="1">
    <source>
        <dbReference type="ARBA" id="ARBA00004141"/>
    </source>
</evidence>
<evidence type="ECO:0000256" key="5">
    <source>
        <dbReference type="RuleBase" id="RU367022"/>
    </source>
</evidence>
<dbReference type="GO" id="GO:0005375">
    <property type="term" value="F:copper ion transmembrane transporter activity"/>
    <property type="evidence" value="ECO:0007669"/>
    <property type="project" value="UniProtKB-UniRule"/>
</dbReference>
<evidence type="ECO:0000256" key="4">
    <source>
        <dbReference type="ARBA" id="ARBA00023136"/>
    </source>
</evidence>
<accession>A0AAD7UX03</accession>
<evidence type="ECO:0000256" key="2">
    <source>
        <dbReference type="ARBA" id="ARBA00022692"/>
    </source>
</evidence>
<gene>
    <name evidence="7" type="ORF">O0I10_010160</name>
</gene>
<comment type="similarity">
    <text evidence="5">Belongs to the copper transporter (Ctr) (TC 1.A.56) family. SLC31A subfamily.</text>
</comment>
<dbReference type="AlphaFoldDB" id="A0AAD7UX03"/>
<keyword evidence="5" id="KW-0186">Copper</keyword>
<dbReference type="Proteomes" id="UP001234581">
    <property type="component" value="Unassembled WGS sequence"/>
</dbReference>
<dbReference type="GeneID" id="83217564"/>
<keyword evidence="2 5" id="KW-0812">Transmembrane</keyword>
<protein>
    <recommendedName>
        <fullName evidence="5">Copper transport protein</fullName>
    </recommendedName>
</protein>
<comment type="caution">
    <text evidence="7">The sequence shown here is derived from an EMBL/GenBank/DDBJ whole genome shotgun (WGS) entry which is preliminary data.</text>
</comment>
<organism evidence="7 8">
    <name type="scientific">Lichtheimia ornata</name>
    <dbReference type="NCBI Taxonomy" id="688661"/>
    <lineage>
        <taxon>Eukaryota</taxon>
        <taxon>Fungi</taxon>
        <taxon>Fungi incertae sedis</taxon>
        <taxon>Mucoromycota</taxon>
        <taxon>Mucoromycotina</taxon>
        <taxon>Mucoromycetes</taxon>
        <taxon>Mucorales</taxon>
        <taxon>Lichtheimiaceae</taxon>
        <taxon>Lichtheimia</taxon>
    </lineage>
</organism>
<evidence type="ECO:0000313" key="7">
    <source>
        <dbReference type="EMBL" id="KAJ8654212.1"/>
    </source>
</evidence>
<feature type="compositionally biased region" description="Low complexity" evidence="6">
    <location>
        <begin position="1"/>
        <end position="17"/>
    </location>
</feature>
<keyword evidence="5" id="KW-0187">Copper transport</keyword>